<keyword evidence="1" id="KW-1188">Viral release from host cell</keyword>
<dbReference type="InterPro" id="IPR006517">
    <property type="entry name" value="Phage_terminase_lsu-like_C"/>
</dbReference>
<evidence type="ECO:0000259" key="2">
    <source>
        <dbReference type="Pfam" id="PF17289"/>
    </source>
</evidence>
<name>A0ABR6CS16_9BACI</name>
<evidence type="ECO:0000313" key="4">
    <source>
        <dbReference type="Proteomes" id="UP000626697"/>
    </source>
</evidence>
<dbReference type="InterPro" id="IPR027417">
    <property type="entry name" value="P-loop_NTPase"/>
</dbReference>
<dbReference type="Pfam" id="PF17289">
    <property type="entry name" value="Terminase_6C"/>
    <property type="match status" value="1"/>
</dbReference>
<proteinExistence type="predicted"/>
<gene>
    <name evidence="3" type="ORF">HNP81_002821</name>
</gene>
<dbReference type="EMBL" id="JACJHX010000008">
    <property type="protein sequence ID" value="MBA9027531.1"/>
    <property type="molecule type" value="Genomic_DNA"/>
</dbReference>
<dbReference type="InterPro" id="IPR035421">
    <property type="entry name" value="Terminase_6C"/>
</dbReference>
<dbReference type="RefSeq" id="WP_246399350.1">
    <property type="nucleotide sequence ID" value="NZ_JACJHX010000008.1"/>
</dbReference>
<evidence type="ECO:0000256" key="1">
    <source>
        <dbReference type="ARBA" id="ARBA00022612"/>
    </source>
</evidence>
<accession>A0ABR6CS16</accession>
<evidence type="ECO:0000313" key="3">
    <source>
        <dbReference type="EMBL" id="MBA9027531.1"/>
    </source>
</evidence>
<dbReference type="Gene3D" id="3.30.420.240">
    <property type="match status" value="1"/>
</dbReference>
<reference evidence="3 4" key="1">
    <citation type="submission" date="2020-08" db="EMBL/GenBank/DDBJ databases">
        <title>Genomic Encyclopedia of Type Strains, Phase IV (KMG-IV): sequencing the most valuable type-strain genomes for metagenomic binning, comparative biology and taxonomic classification.</title>
        <authorList>
            <person name="Goeker M."/>
        </authorList>
    </citation>
    <scope>NUCLEOTIDE SEQUENCE [LARGE SCALE GENOMIC DNA]</scope>
    <source>
        <strain evidence="3 4">DSM 105481</strain>
    </source>
</reference>
<comment type="caution">
    <text evidence="3">The sequence shown here is derived from an EMBL/GenBank/DDBJ whole genome shotgun (WGS) entry which is preliminary data.</text>
</comment>
<dbReference type="Gene3D" id="3.40.50.300">
    <property type="entry name" value="P-loop containing nucleotide triphosphate hydrolases"/>
    <property type="match status" value="1"/>
</dbReference>
<dbReference type="Proteomes" id="UP000626697">
    <property type="component" value="Unassembled WGS sequence"/>
</dbReference>
<sequence length="593" mass="68566">MANINGQWHDYKKRGSKIETLRKYIAVKVRIYATLSPDDKLDLKRIIDEFRRLRDIHRGETDLLFFAYKYFGDNLNRDNAGNWIPEFSESGLNLADAPEDILKYAPEFHGEICDIMNVVSNEEMNKRVVVAAPRSHAKSSFLSKAFPIHEIVYRKRKYIIIISETPSVSSANLDWLKVQLTGNEALIRDFGALLSARQQMNPKDNQSEFIAWEDEGEGRQKMLTLVQAASSGQALRGRNWNGTRPDLIVCDDVDSEKNNNTAELREELKAWFRQVVVPLGDPEGKKTAIVFMGTTVHHDSLLIDVMKHRADFETKRYQAIITMPKREDLWEECRKLYMNREDSRSAKTAELFYIANKADMDEGAEVLWPTVQPLFKLMAWKWDNGSKAFNTEYMNNPLDTESMVFNPDTFTYWDDKDPARQFPHEEYDIALGIDFAMGKQKGDFSAITAVARHKLTKVCYVIDSYGERVHPDEFMEVIVKKVAKFQPDIIGAEAVAAQEFFVDKLKERLQHTGYPAHNRVKKVYQRNRKELRIEAMLPDIETSKIQFSRKHTLLLEQFERYGADHDDLIDATEISVSISKNTRKRVIQKPSFL</sequence>
<protein>
    <submittedName>
        <fullName evidence="3">Phage terminase large subunit-like protein</fullName>
    </submittedName>
</protein>
<organism evidence="3 4">
    <name type="scientific">Peribacillus huizhouensis</name>
    <dbReference type="NCBI Taxonomy" id="1501239"/>
    <lineage>
        <taxon>Bacteria</taxon>
        <taxon>Bacillati</taxon>
        <taxon>Bacillota</taxon>
        <taxon>Bacilli</taxon>
        <taxon>Bacillales</taxon>
        <taxon>Bacillaceae</taxon>
        <taxon>Peribacillus</taxon>
    </lineage>
</organism>
<dbReference type="NCBIfam" id="TIGR01630">
    <property type="entry name" value="psiM2_ORF9"/>
    <property type="match status" value="1"/>
</dbReference>
<keyword evidence="4" id="KW-1185">Reference proteome</keyword>
<feature type="domain" description="Terminase large subunit gp17-like C-terminal" evidence="2">
    <location>
        <begin position="432"/>
        <end position="573"/>
    </location>
</feature>